<dbReference type="Pfam" id="PF01535">
    <property type="entry name" value="PPR"/>
    <property type="match status" value="6"/>
</dbReference>
<dbReference type="Pfam" id="PF12854">
    <property type="entry name" value="PPR_1"/>
    <property type="match status" value="1"/>
</dbReference>
<gene>
    <name evidence="3" type="ORF">MUK42_27970</name>
</gene>
<feature type="repeat" description="PPR" evidence="2">
    <location>
        <begin position="389"/>
        <end position="419"/>
    </location>
</feature>
<dbReference type="SUPFAM" id="SSF48452">
    <property type="entry name" value="TPR-like"/>
    <property type="match status" value="2"/>
</dbReference>
<dbReference type="GO" id="GO:0048731">
    <property type="term" value="P:system development"/>
    <property type="evidence" value="ECO:0007669"/>
    <property type="project" value="UniProtKB-ARBA"/>
</dbReference>
<sequence>MTNRNTVTYNSMISAYAKNGRVVEARRLFDQMPYRNLVSWNTMIAGYSHNGCVAEAAELFDRMPKRDAFSWTLMITCYTRNGELEEARRLFDRMPEKDVVSWNLMVEGFVRVGDLVSAFECFRRIPNPNVISWVTLLNGYCKSGCIVEGRRIFDQMPEKNVVSWNAMLAGYIRCLQIDEAYQLFMEMPERNSISWTTMIDGYVQCGIMDEALELFMRMPKKDVVSWNTMIAGYAQDGQMDKALRFFHEMVKKNRVSWNSVISGFIQNGFYVEALQHFKMMRKEGKDPDWSTFACALSGCANLAALQVGTQLHNLLLKSGHIIDIFAGNALITMYARCGRILTARQVFDEMVSVDLVSWNSLIAGHALNGYAKAAISIFQEMKKNGVAPDEVTFIGLLSACSHAGMVDDGLELFYSMSRDYPITPVAEHYACVVDLLGRAGRLGEALKLVKGMPIKANAGIWGSLLGACRMHKNPEVANVAAEKLFEFEPHTTSNYVLLSNIHAEAGSWGEVERVRVLMKERGVWKQPARSWIEIKNEVRSFSSDDSTEPRAAEVFMVLRVLNAQMRNIGHMSDSSLLDCG</sequence>
<dbReference type="OrthoDB" id="185373at2759"/>
<evidence type="ECO:0000313" key="3">
    <source>
        <dbReference type="EMBL" id="URD85611.1"/>
    </source>
</evidence>
<dbReference type="FunFam" id="1.25.40.10:FF:000393">
    <property type="entry name" value="Pentatricopeptide repeat-containing protein At1g20230"/>
    <property type="match status" value="1"/>
</dbReference>
<dbReference type="PANTHER" id="PTHR47926:SF468">
    <property type="entry name" value="PENTATRICOPEPTIDE REPEAT-CONTAINING PROTEIN"/>
    <property type="match status" value="1"/>
</dbReference>
<accession>A0A9E7F012</accession>
<organism evidence="3 4">
    <name type="scientific">Musa troglodytarum</name>
    <name type="common">fe'i banana</name>
    <dbReference type="NCBI Taxonomy" id="320322"/>
    <lineage>
        <taxon>Eukaryota</taxon>
        <taxon>Viridiplantae</taxon>
        <taxon>Streptophyta</taxon>
        <taxon>Embryophyta</taxon>
        <taxon>Tracheophyta</taxon>
        <taxon>Spermatophyta</taxon>
        <taxon>Magnoliopsida</taxon>
        <taxon>Liliopsida</taxon>
        <taxon>Zingiberales</taxon>
        <taxon>Musaceae</taxon>
        <taxon>Musa</taxon>
    </lineage>
</organism>
<feature type="repeat" description="PPR" evidence="2">
    <location>
        <begin position="67"/>
        <end position="101"/>
    </location>
</feature>
<dbReference type="Pfam" id="PF20431">
    <property type="entry name" value="E_motif"/>
    <property type="match status" value="1"/>
</dbReference>
<protein>
    <submittedName>
        <fullName evidence="3">PPR repeat</fullName>
    </submittedName>
</protein>
<keyword evidence="4" id="KW-1185">Reference proteome</keyword>
<evidence type="ECO:0000256" key="1">
    <source>
        <dbReference type="ARBA" id="ARBA00022737"/>
    </source>
</evidence>
<feature type="repeat" description="PPR" evidence="2">
    <location>
        <begin position="191"/>
        <end position="221"/>
    </location>
</feature>
<dbReference type="FunFam" id="1.25.40.10:FF:000366">
    <property type="entry name" value="Pentatricopeptide (PPR) repeat-containing protein"/>
    <property type="match status" value="1"/>
</dbReference>
<dbReference type="FunFam" id="1.25.40.10:FF:000031">
    <property type="entry name" value="Pentatricopeptide repeat-containing protein mitochondrial"/>
    <property type="match status" value="1"/>
</dbReference>
<dbReference type="FunFam" id="1.25.40.10:FF:000125">
    <property type="entry name" value="Pentatricopeptide repeat-containing protein"/>
    <property type="match status" value="2"/>
</dbReference>
<dbReference type="Gene3D" id="1.25.40.10">
    <property type="entry name" value="Tetratricopeptide repeat domain"/>
    <property type="match status" value="6"/>
</dbReference>
<evidence type="ECO:0000256" key="2">
    <source>
        <dbReference type="PROSITE-ProRule" id="PRU00708"/>
    </source>
</evidence>
<dbReference type="InterPro" id="IPR002885">
    <property type="entry name" value="PPR_rpt"/>
</dbReference>
<feature type="repeat" description="PPR" evidence="2">
    <location>
        <begin position="222"/>
        <end position="256"/>
    </location>
</feature>
<keyword evidence="1" id="KW-0677">Repeat</keyword>
<evidence type="ECO:0000313" key="4">
    <source>
        <dbReference type="Proteomes" id="UP001055439"/>
    </source>
</evidence>
<dbReference type="Pfam" id="PF13041">
    <property type="entry name" value="PPR_2"/>
    <property type="match status" value="3"/>
</dbReference>
<dbReference type="InterPro" id="IPR046848">
    <property type="entry name" value="E_motif"/>
</dbReference>
<dbReference type="PANTHER" id="PTHR47926">
    <property type="entry name" value="PENTATRICOPEPTIDE REPEAT-CONTAINING PROTEIN"/>
    <property type="match status" value="1"/>
</dbReference>
<dbReference type="GO" id="GO:0003723">
    <property type="term" value="F:RNA binding"/>
    <property type="evidence" value="ECO:0007669"/>
    <property type="project" value="InterPro"/>
</dbReference>
<dbReference type="PROSITE" id="PS51375">
    <property type="entry name" value="PPR"/>
    <property type="match status" value="8"/>
</dbReference>
<dbReference type="Proteomes" id="UP001055439">
    <property type="component" value="Chromosome 2"/>
</dbReference>
<reference evidence="3" key="1">
    <citation type="submission" date="2022-05" db="EMBL/GenBank/DDBJ databases">
        <title>The Musa troglodytarum L. genome provides insights into the mechanism of non-climacteric behaviour and enrichment of carotenoids.</title>
        <authorList>
            <person name="Wang J."/>
        </authorList>
    </citation>
    <scope>NUCLEOTIDE SEQUENCE</scope>
    <source>
        <tissue evidence="3">Leaf</tissue>
    </source>
</reference>
<feature type="repeat" description="PPR" evidence="2">
    <location>
        <begin position="354"/>
        <end position="388"/>
    </location>
</feature>
<dbReference type="InterPro" id="IPR046960">
    <property type="entry name" value="PPR_At4g14850-like_plant"/>
</dbReference>
<feature type="repeat" description="PPR" evidence="2">
    <location>
        <begin position="323"/>
        <end position="353"/>
    </location>
</feature>
<name>A0A9E7F012_9LILI</name>
<dbReference type="NCBIfam" id="TIGR00756">
    <property type="entry name" value="PPR"/>
    <property type="match status" value="11"/>
</dbReference>
<dbReference type="EMBL" id="CP097504">
    <property type="protein sequence ID" value="URD85611.1"/>
    <property type="molecule type" value="Genomic_DNA"/>
</dbReference>
<dbReference type="InterPro" id="IPR011990">
    <property type="entry name" value="TPR-like_helical_dom_sf"/>
</dbReference>
<feature type="repeat" description="PPR" evidence="2">
    <location>
        <begin position="129"/>
        <end position="163"/>
    </location>
</feature>
<feature type="repeat" description="PPR" evidence="2">
    <location>
        <begin position="5"/>
        <end position="39"/>
    </location>
</feature>
<dbReference type="AlphaFoldDB" id="A0A9E7F012"/>
<proteinExistence type="predicted"/>
<dbReference type="GO" id="GO:0009451">
    <property type="term" value="P:RNA modification"/>
    <property type="evidence" value="ECO:0007669"/>
    <property type="project" value="InterPro"/>
</dbReference>